<organism evidence="2">
    <name type="scientific">hydrothermal vent metagenome</name>
    <dbReference type="NCBI Taxonomy" id="652676"/>
    <lineage>
        <taxon>unclassified sequences</taxon>
        <taxon>metagenomes</taxon>
        <taxon>ecological metagenomes</taxon>
    </lineage>
</organism>
<dbReference type="PANTHER" id="PTHR43767:SF1">
    <property type="entry name" value="NONRIBOSOMAL PEPTIDE SYNTHASE PES1 (EUROFUNG)-RELATED"/>
    <property type="match status" value="1"/>
</dbReference>
<protein>
    <submittedName>
        <fullName evidence="2">AMP-dependent synthetase/ligase in alkane synthesis cluster</fullName>
    </submittedName>
</protein>
<keyword evidence="2" id="KW-0436">Ligase</keyword>
<dbReference type="NCBIfam" id="NF006754">
    <property type="entry name" value="PRK09274.1"/>
    <property type="match status" value="1"/>
</dbReference>
<reference evidence="2" key="1">
    <citation type="submission" date="2018-06" db="EMBL/GenBank/DDBJ databases">
        <authorList>
            <person name="Zhirakovskaya E."/>
        </authorList>
    </citation>
    <scope>NUCLEOTIDE SEQUENCE</scope>
</reference>
<dbReference type="SUPFAM" id="SSF56801">
    <property type="entry name" value="Acetyl-CoA synthetase-like"/>
    <property type="match status" value="1"/>
</dbReference>
<dbReference type="InterPro" id="IPR050237">
    <property type="entry name" value="ATP-dep_AMP-bd_enzyme"/>
</dbReference>
<evidence type="ECO:0000313" key="2">
    <source>
        <dbReference type="EMBL" id="VAX22647.1"/>
    </source>
</evidence>
<dbReference type="AlphaFoldDB" id="A0A3B1D1Q2"/>
<dbReference type="GO" id="GO:0016874">
    <property type="term" value="F:ligase activity"/>
    <property type="evidence" value="ECO:0007669"/>
    <property type="project" value="UniProtKB-KW"/>
</dbReference>
<dbReference type="Gene3D" id="3.40.50.12780">
    <property type="entry name" value="N-terminal domain of ligase-like"/>
    <property type="match status" value="1"/>
</dbReference>
<evidence type="ECO:0000259" key="1">
    <source>
        <dbReference type="Pfam" id="PF00501"/>
    </source>
</evidence>
<feature type="domain" description="AMP-dependent synthetase/ligase" evidence="1">
    <location>
        <begin position="17"/>
        <end position="402"/>
    </location>
</feature>
<dbReference type="InterPro" id="IPR020845">
    <property type="entry name" value="AMP-binding_CS"/>
</dbReference>
<dbReference type="Pfam" id="PF00501">
    <property type="entry name" value="AMP-binding"/>
    <property type="match status" value="1"/>
</dbReference>
<proteinExistence type="predicted"/>
<dbReference type="EMBL" id="UOGE01000078">
    <property type="protein sequence ID" value="VAX22647.1"/>
    <property type="molecule type" value="Genomic_DNA"/>
</dbReference>
<dbReference type="PANTHER" id="PTHR43767">
    <property type="entry name" value="LONG-CHAIN-FATTY-ACID--COA LIGASE"/>
    <property type="match status" value="1"/>
</dbReference>
<name>A0A3B1D1Q2_9ZZZZ</name>
<gene>
    <name evidence="2" type="ORF">MNBD_NITROSPINAE02-1877</name>
</gene>
<dbReference type="InterPro" id="IPR000873">
    <property type="entry name" value="AMP-dep_synth/lig_dom"/>
</dbReference>
<dbReference type="InterPro" id="IPR042099">
    <property type="entry name" value="ANL_N_sf"/>
</dbReference>
<dbReference type="PROSITE" id="PS00455">
    <property type="entry name" value="AMP_BINDING"/>
    <property type="match status" value="1"/>
</dbReference>
<accession>A0A3B1D1Q2</accession>
<sequence length="556" mass="61763">MKDDIINIAKHLPVMARLYPDKEAIAVSSGEEDDGKIIYRAMTFSELDKESDKYAHGMAKLDIKMGTRVLLMVSPGFDFTILAFALFKTGAAPVLIDPGMGKANLLNCVQDSRPEVMIAVGKAHLAKMIYPRFFKTVKRSIIVGKSFNWAGAGPDRIWIDTEDPFDIAKTKSDDMAAIIFTTGSTGPPKGVVYTHGMFDAQLTMIRDHYGLTEKDIDLPVFPLFALFSIALGMSVVIPEMDPTRPADLDPQKIVNAITQKHVTFTFGSPAVWRKVSAYCAEKGIRLLSLKKILMAGAPVRKEIHDRLLNKILAPGAMTYTPYGCTEGLPISDITGREVMDETWDETCEGRGICVGYPLPGIVVEVIKITDEPEPEWSDDLKVRHGEIGEFVASGPVVSREYFRLPEPTRYHKIYDRNSGTVRHRMGDLGYVDDKGRMWFCGRKSHRVIVEGETLFADQCEALFNADPYVVRTALVGVGEAPGQTPVIIAELNKKGLAADKDVVIKSLLGHADGNVMTKPIKTILFHKKFPTDVRHNAKIFREQLKAWAEKKTKKAY</sequence>